<evidence type="ECO:0000313" key="9">
    <source>
        <dbReference type="EMBL" id="ACZ43211.1"/>
    </source>
</evidence>
<protein>
    <recommendedName>
        <fullName evidence="3">alpha-L-fucosidase</fullName>
        <ecNumber evidence="3">3.2.1.51</ecNumber>
    </recommendedName>
</protein>
<dbReference type="KEGG" id="ttr:Tter_2312"/>
<dbReference type="SUPFAM" id="SSF51445">
    <property type="entry name" value="(Trans)glycosidases"/>
    <property type="match status" value="1"/>
</dbReference>
<name>D1CHJ0_THET1</name>
<keyword evidence="5 9" id="KW-0378">Hydrolase</keyword>
<dbReference type="InterPro" id="IPR017853">
    <property type="entry name" value="GH"/>
</dbReference>
<dbReference type="GO" id="GO:0004560">
    <property type="term" value="F:alpha-L-fucosidase activity"/>
    <property type="evidence" value="ECO:0007669"/>
    <property type="project" value="UniProtKB-EC"/>
</dbReference>
<dbReference type="CAZy" id="GH29">
    <property type="family name" value="Glycoside Hydrolase Family 29"/>
</dbReference>
<dbReference type="SMART" id="SM00812">
    <property type="entry name" value="Alpha_L_fucos"/>
    <property type="match status" value="1"/>
</dbReference>
<evidence type="ECO:0000256" key="5">
    <source>
        <dbReference type="ARBA" id="ARBA00022801"/>
    </source>
</evidence>
<dbReference type="Gene3D" id="3.20.20.80">
    <property type="entry name" value="Glycosidases"/>
    <property type="match status" value="1"/>
</dbReference>
<sequence>MTKVNRYEASWESLARWEVPKWYLDAKFGIFIHWGVYSVPAFGNEWYPRNMYRQGTPEFEHHVATYGPQSQFGYKDFIPMFGGERFDPHEWIALFSEAGARYVVPVAEHHDGFAMYATERSRWHAARLGPRRDVVGEIAQAAREHGLVFGLSSHRAEHWWFFHPGTEFDSDVRDAEYADLYGPAQPEDTQPNEEFLEDWLARCIELVDRYRPQLFWFDWWIEQPAFKPYLQRFAAHYYNRGEEWGLGVAINYKHDAFPEGTAVLDIERGQLGDLKPFFWQTDTSISNNSWGYVQHQEYKTPTHIIGDLVDIVSKNGALLLNVGPRPDGTIPEREQEILREIGRWLQVNGEAIYETRPWRRYGEGPTQVVEGQFSDTKRRPFTAEDVRFTTRPGRLYAILLGWPAGETVISSLGPGELPAERIVRVELLGHPGELEWAQDDAGLRVRMPSHRPCDHAYALRITLREG</sequence>
<evidence type="ECO:0000256" key="1">
    <source>
        <dbReference type="ARBA" id="ARBA00004071"/>
    </source>
</evidence>
<comment type="similarity">
    <text evidence="2">Belongs to the glycosyl hydrolase 29 family.</text>
</comment>
<dbReference type="InterPro" id="IPR031919">
    <property type="entry name" value="Fucosidase_C"/>
</dbReference>
<dbReference type="InterPro" id="IPR057739">
    <property type="entry name" value="Glyco_hydro_29_N"/>
</dbReference>
<evidence type="ECO:0000256" key="3">
    <source>
        <dbReference type="ARBA" id="ARBA00012662"/>
    </source>
</evidence>
<dbReference type="GO" id="GO:0005764">
    <property type="term" value="C:lysosome"/>
    <property type="evidence" value="ECO:0007669"/>
    <property type="project" value="TreeGrafter"/>
</dbReference>
<dbReference type="InterPro" id="IPR016286">
    <property type="entry name" value="FUC_metazoa-typ"/>
</dbReference>
<dbReference type="STRING" id="525904.Tter_2312"/>
<organism evidence="9 10">
    <name type="scientific">Thermobaculum terrenum (strain ATCC BAA-798 / CCMEE 7001 / YNP1)</name>
    <dbReference type="NCBI Taxonomy" id="525904"/>
    <lineage>
        <taxon>Bacteria</taxon>
        <taxon>Bacillati</taxon>
        <taxon>Chloroflexota</taxon>
        <taxon>Chloroflexia</taxon>
        <taxon>Candidatus Thermobaculales</taxon>
        <taxon>Candidatus Thermobaculaceae</taxon>
        <taxon>Thermobaculum</taxon>
    </lineage>
</organism>
<evidence type="ECO:0000259" key="8">
    <source>
        <dbReference type="Pfam" id="PF16757"/>
    </source>
</evidence>
<reference evidence="10" key="1">
    <citation type="journal article" date="2010" name="Stand. Genomic Sci.">
        <title>Complete genome sequence of 'Thermobaculum terrenum' type strain (YNP1).</title>
        <authorList>
            <person name="Kiss H."/>
            <person name="Cleland D."/>
            <person name="Lapidus A."/>
            <person name="Lucas S."/>
            <person name="Glavina Del Rio T."/>
            <person name="Nolan M."/>
            <person name="Tice H."/>
            <person name="Han C."/>
            <person name="Goodwin L."/>
            <person name="Pitluck S."/>
            <person name="Liolios K."/>
            <person name="Ivanova N."/>
            <person name="Mavromatis K."/>
            <person name="Ovchinnikova G."/>
            <person name="Pati A."/>
            <person name="Chen A."/>
            <person name="Palaniappan K."/>
            <person name="Land M."/>
            <person name="Hauser L."/>
            <person name="Chang Y."/>
            <person name="Jeffries C."/>
            <person name="Lu M."/>
            <person name="Brettin T."/>
            <person name="Detter J."/>
            <person name="Goker M."/>
            <person name="Tindall B."/>
            <person name="Beck B."/>
            <person name="McDermott T."/>
            <person name="Woyke T."/>
            <person name="Bristow J."/>
            <person name="Eisen J."/>
            <person name="Markowitz V."/>
            <person name="Hugenholtz P."/>
            <person name="Kyrpides N."/>
            <person name="Klenk H."/>
            <person name="Cheng J."/>
        </authorList>
    </citation>
    <scope>NUCLEOTIDE SEQUENCE [LARGE SCALE GENOMIC DNA]</scope>
    <source>
        <strain evidence="10">ATCC BAA-798 / YNP1</strain>
    </source>
</reference>
<dbReference type="Gene3D" id="2.60.40.1180">
    <property type="entry name" value="Golgi alpha-mannosidase II"/>
    <property type="match status" value="1"/>
</dbReference>
<dbReference type="Pfam" id="PF16757">
    <property type="entry name" value="Fucosidase_C"/>
    <property type="match status" value="1"/>
</dbReference>
<dbReference type="HOGENOM" id="CLU_002934_6_1_0"/>
<dbReference type="RefSeq" id="WP_012876242.1">
    <property type="nucleotide sequence ID" value="NC_013526.1"/>
</dbReference>
<dbReference type="GO" id="GO:0016139">
    <property type="term" value="P:glycoside catabolic process"/>
    <property type="evidence" value="ECO:0007669"/>
    <property type="project" value="TreeGrafter"/>
</dbReference>
<accession>D1CHJ0</accession>
<feature type="domain" description="Alpha-L-fucosidase C-terminal" evidence="8">
    <location>
        <begin position="382"/>
        <end position="462"/>
    </location>
</feature>
<evidence type="ECO:0000256" key="2">
    <source>
        <dbReference type="ARBA" id="ARBA00007951"/>
    </source>
</evidence>
<dbReference type="PANTHER" id="PTHR10030">
    <property type="entry name" value="ALPHA-L-FUCOSIDASE"/>
    <property type="match status" value="1"/>
</dbReference>
<dbReference type="EMBL" id="CP001826">
    <property type="protein sequence ID" value="ACZ43211.1"/>
    <property type="molecule type" value="Genomic_DNA"/>
</dbReference>
<evidence type="ECO:0000259" key="7">
    <source>
        <dbReference type="Pfam" id="PF01120"/>
    </source>
</evidence>
<comment type="function">
    <text evidence="1">Alpha-L-fucosidase is responsible for hydrolyzing the alpha-1,6-linked fucose joined to the reducing-end N-acetylglucosamine of the carbohydrate moieties of glycoproteins.</text>
</comment>
<dbReference type="AlphaFoldDB" id="D1CHJ0"/>
<dbReference type="Proteomes" id="UP000000323">
    <property type="component" value="Chromosome 2"/>
</dbReference>
<dbReference type="FunFam" id="3.20.20.80:FF:000158">
    <property type="entry name" value="Exported alpha-L-fucosidase"/>
    <property type="match status" value="1"/>
</dbReference>
<dbReference type="InterPro" id="IPR000933">
    <property type="entry name" value="Glyco_hydro_29"/>
</dbReference>
<evidence type="ECO:0000313" key="10">
    <source>
        <dbReference type="Proteomes" id="UP000000323"/>
    </source>
</evidence>
<dbReference type="Pfam" id="PF01120">
    <property type="entry name" value="Alpha_L_fucos"/>
    <property type="match status" value="1"/>
</dbReference>
<keyword evidence="6 9" id="KW-0326">Glycosidase</keyword>
<dbReference type="PANTHER" id="PTHR10030:SF37">
    <property type="entry name" value="ALPHA-L-FUCOSIDASE-RELATED"/>
    <property type="match status" value="1"/>
</dbReference>
<dbReference type="eggNOG" id="COG3669">
    <property type="taxonomic scope" value="Bacteria"/>
</dbReference>
<dbReference type="GO" id="GO:0006004">
    <property type="term" value="P:fucose metabolic process"/>
    <property type="evidence" value="ECO:0007669"/>
    <property type="project" value="InterPro"/>
</dbReference>
<gene>
    <name evidence="9" type="ordered locus">Tter_2312</name>
</gene>
<dbReference type="InterPro" id="IPR013780">
    <property type="entry name" value="Glyco_hydro_b"/>
</dbReference>
<evidence type="ECO:0000256" key="4">
    <source>
        <dbReference type="ARBA" id="ARBA00022729"/>
    </source>
</evidence>
<proteinExistence type="inferred from homology"/>
<keyword evidence="10" id="KW-1185">Reference proteome</keyword>
<feature type="domain" description="Glycoside hydrolase family 29 N-terminal" evidence="7">
    <location>
        <begin position="5"/>
        <end position="350"/>
    </location>
</feature>
<keyword evidence="4" id="KW-0732">Signal</keyword>
<evidence type="ECO:0000256" key="6">
    <source>
        <dbReference type="ARBA" id="ARBA00023295"/>
    </source>
</evidence>
<dbReference type="PRINTS" id="PR00741">
    <property type="entry name" value="GLHYDRLASE29"/>
</dbReference>
<dbReference type="EC" id="3.2.1.51" evidence="3"/>
<dbReference type="PIRSF" id="PIRSF001092">
    <property type="entry name" value="Alpha-L-fucosidase"/>
    <property type="match status" value="1"/>
</dbReference>